<accession>A0A6C0B063</accession>
<organism evidence="1">
    <name type="scientific">viral metagenome</name>
    <dbReference type="NCBI Taxonomy" id="1070528"/>
    <lineage>
        <taxon>unclassified sequences</taxon>
        <taxon>metagenomes</taxon>
        <taxon>organismal metagenomes</taxon>
    </lineage>
</organism>
<evidence type="ECO:0000313" key="1">
    <source>
        <dbReference type="EMBL" id="QHS85456.1"/>
    </source>
</evidence>
<evidence type="ECO:0008006" key="2">
    <source>
        <dbReference type="Google" id="ProtNLM"/>
    </source>
</evidence>
<sequence length="358" mass="42666">MNVSFLDICPKKDSGFCNQLYSILYTCSIMQKSIVNLLFIGRFMKHINTETYCNIGDIIDLNETNRYLKQYNICLVDYYNFTFNIESATYGTKDICVNVKDNVRQCLQNNIFKIEKTVNLNDMYGNPHEICKKKYGFEINKNNIKLTIGYSFNNIKFYVVYDTLNGYLKNDIIYDCQNPVFYPSRIHNDLTIFSQSFLHNITFNKDFTQKAKQYMDTIINLNYYEQNKINCIHMRLEDDAVEHWAKENKLPPGQFKTIVENMYIEKIKTSIQKNEKTVILTYDYNNKVIEFLRENNYDFYLPPKMDSCREIAAVYDMEIGRYCNNVYILVYDSSFSYTLLFRMNRRVIQPIQLHYILE</sequence>
<reference evidence="1" key="1">
    <citation type="journal article" date="2020" name="Nature">
        <title>Giant virus diversity and host interactions through global metagenomics.</title>
        <authorList>
            <person name="Schulz F."/>
            <person name="Roux S."/>
            <person name="Paez-Espino D."/>
            <person name="Jungbluth S."/>
            <person name="Walsh D.A."/>
            <person name="Denef V.J."/>
            <person name="McMahon K.D."/>
            <person name="Konstantinidis K.T."/>
            <person name="Eloe-Fadrosh E.A."/>
            <person name="Kyrpides N.C."/>
            <person name="Woyke T."/>
        </authorList>
    </citation>
    <scope>NUCLEOTIDE SEQUENCE</scope>
    <source>
        <strain evidence="1">GVMAG-M-3300009182-78</strain>
    </source>
</reference>
<proteinExistence type="predicted"/>
<dbReference type="EMBL" id="MN739043">
    <property type="protein sequence ID" value="QHS85456.1"/>
    <property type="molecule type" value="Genomic_DNA"/>
</dbReference>
<protein>
    <recommendedName>
        <fullName evidence="2">GDP-fucose protein O-fucosyltransferase</fullName>
    </recommendedName>
</protein>
<name>A0A6C0B063_9ZZZZ</name>
<dbReference type="AlphaFoldDB" id="A0A6C0B063"/>